<evidence type="ECO:0000256" key="4">
    <source>
        <dbReference type="ARBA" id="ARBA00014480"/>
    </source>
</evidence>
<dbReference type="AlphaFoldDB" id="A0A7W5G3M5"/>
<evidence type="ECO:0000256" key="10">
    <source>
        <dbReference type="ARBA" id="ARBA00031795"/>
    </source>
</evidence>
<keyword evidence="8" id="KW-0066">ATP synthesis</keyword>
<dbReference type="GO" id="GO:0046933">
    <property type="term" value="F:proton-transporting ATP synthase activity, rotational mechanism"/>
    <property type="evidence" value="ECO:0007669"/>
    <property type="project" value="InterPro"/>
</dbReference>
<evidence type="ECO:0000256" key="7">
    <source>
        <dbReference type="ARBA" id="ARBA00023136"/>
    </source>
</evidence>
<keyword evidence="5" id="KW-0813">Transport</keyword>
<dbReference type="NCBIfam" id="NF004871">
    <property type="entry name" value="PRK06228.1"/>
    <property type="match status" value="1"/>
</dbReference>
<dbReference type="Proteomes" id="UP000525987">
    <property type="component" value="Unassembled WGS sequence"/>
</dbReference>
<proteinExistence type="inferred from homology"/>
<dbReference type="NCBIfam" id="TIGR03166">
    <property type="entry name" value="alt_F1F0_F1_eps"/>
    <property type="match status" value="1"/>
</dbReference>
<sequence>MASALAPDGSMRLQVLLPTEVLVDEPARRVLAVAEDGAFCLLPRHLDFVAALVPGVLLFHDAADRERCLAVDRGLLVKCGQTVRVSTPNGVRGEDLGALQALVEARFLALDDQARRTRSTLARLEAGTLRRFRQLQESRHG</sequence>
<name>A0A7W5G3M5_9GAMM</name>
<comment type="similarity">
    <text evidence="3">Belongs to the ATPase epsilon chain family.</text>
</comment>
<evidence type="ECO:0000256" key="5">
    <source>
        <dbReference type="ARBA" id="ARBA00022448"/>
    </source>
</evidence>
<evidence type="ECO:0000256" key="8">
    <source>
        <dbReference type="ARBA" id="ARBA00023196"/>
    </source>
</evidence>
<dbReference type="InterPro" id="IPR024037">
    <property type="entry name" value="Alt_ATP_synth_F1_esu"/>
</dbReference>
<dbReference type="EMBL" id="JACHXM010000001">
    <property type="protein sequence ID" value="MBB3139234.1"/>
    <property type="molecule type" value="Genomic_DNA"/>
</dbReference>
<keyword evidence="8" id="KW-0139">CF(1)</keyword>
<dbReference type="InterPro" id="IPR001469">
    <property type="entry name" value="ATP_synth_F1_dsu/esu"/>
</dbReference>
<dbReference type="Pfam" id="PF02823">
    <property type="entry name" value="ATP-synt_DE_N"/>
    <property type="match status" value="1"/>
</dbReference>
<dbReference type="Gene3D" id="2.60.15.10">
    <property type="entry name" value="F0F1 ATP synthase delta/epsilon subunit, N-terminal"/>
    <property type="match status" value="1"/>
</dbReference>
<dbReference type="GO" id="GO:0012505">
    <property type="term" value="C:endomembrane system"/>
    <property type="evidence" value="ECO:0007669"/>
    <property type="project" value="UniProtKB-SubCell"/>
</dbReference>
<comment type="function">
    <text evidence="1">Produces ATP from ADP in the presence of a proton gradient across the membrane.</text>
</comment>
<evidence type="ECO:0000313" key="13">
    <source>
        <dbReference type="Proteomes" id="UP000525987"/>
    </source>
</evidence>
<evidence type="ECO:0000259" key="11">
    <source>
        <dbReference type="Pfam" id="PF02823"/>
    </source>
</evidence>
<gene>
    <name evidence="12" type="ORF">FHR96_000080</name>
</gene>
<protein>
    <recommendedName>
        <fullName evidence="4">ATP synthase epsilon chain</fullName>
    </recommendedName>
    <alternativeName>
        <fullName evidence="10">ATP synthase F1 sector epsilon subunit</fullName>
    </alternativeName>
    <alternativeName>
        <fullName evidence="9">F-ATPase epsilon subunit</fullName>
    </alternativeName>
</protein>
<comment type="subcellular location">
    <subcellularLocation>
        <location evidence="2">Endomembrane system</location>
        <topology evidence="2">Peripheral membrane protein</topology>
    </subcellularLocation>
</comment>
<reference evidence="12 13" key="1">
    <citation type="submission" date="2020-08" db="EMBL/GenBank/DDBJ databases">
        <title>Genomic Encyclopedia of Type Strains, Phase III (KMG-III): the genomes of soil and plant-associated and newly described type strains.</title>
        <authorList>
            <person name="Whitman W."/>
        </authorList>
    </citation>
    <scope>NUCLEOTIDE SEQUENCE [LARGE SCALE GENOMIC DNA]</scope>
    <source>
        <strain evidence="12 13">CECT 5995</strain>
    </source>
</reference>
<dbReference type="GO" id="GO:0045259">
    <property type="term" value="C:proton-transporting ATP synthase complex"/>
    <property type="evidence" value="ECO:0007669"/>
    <property type="project" value="UniProtKB-KW"/>
</dbReference>
<dbReference type="InterPro" id="IPR020546">
    <property type="entry name" value="ATP_synth_F1_dsu/esu_N"/>
</dbReference>
<keyword evidence="7" id="KW-0472">Membrane</keyword>
<keyword evidence="13" id="KW-1185">Reference proteome</keyword>
<dbReference type="RefSeq" id="WP_221195640.1">
    <property type="nucleotide sequence ID" value="NZ_JACHXM010000001.1"/>
</dbReference>
<evidence type="ECO:0000256" key="1">
    <source>
        <dbReference type="ARBA" id="ARBA00003543"/>
    </source>
</evidence>
<dbReference type="SUPFAM" id="SSF51344">
    <property type="entry name" value="Epsilon subunit of F1F0-ATP synthase N-terminal domain"/>
    <property type="match status" value="1"/>
</dbReference>
<comment type="caution">
    <text evidence="12">The sequence shown here is derived from an EMBL/GenBank/DDBJ whole genome shotgun (WGS) entry which is preliminary data.</text>
</comment>
<keyword evidence="6" id="KW-0406">Ion transport</keyword>
<dbReference type="CDD" id="cd12152">
    <property type="entry name" value="F1-ATPase_delta"/>
    <property type="match status" value="1"/>
</dbReference>
<organism evidence="12 13">
    <name type="scientific">Halomonas organivorans</name>
    <dbReference type="NCBI Taxonomy" id="257772"/>
    <lineage>
        <taxon>Bacteria</taxon>
        <taxon>Pseudomonadati</taxon>
        <taxon>Pseudomonadota</taxon>
        <taxon>Gammaproteobacteria</taxon>
        <taxon>Oceanospirillales</taxon>
        <taxon>Halomonadaceae</taxon>
        <taxon>Halomonas</taxon>
    </lineage>
</organism>
<accession>A0A7W5G3M5</accession>
<evidence type="ECO:0000256" key="6">
    <source>
        <dbReference type="ARBA" id="ARBA00023065"/>
    </source>
</evidence>
<evidence type="ECO:0000256" key="9">
    <source>
        <dbReference type="ARBA" id="ARBA00030215"/>
    </source>
</evidence>
<evidence type="ECO:0000256" key="3">
    <source>
        <dbReference type="ARBA" id="ARBA00005712"/>
    </source>
</evidence>
<dbReference type="InterPro" id="IPR036771">
    <property type="entry name" value="ATPsynth_dsu/esu_N"/>
</dbReference>
<evidence type="ECO:0000313" key="12">
    <source>
        <dbReference type="EMBL" id="MBB3139234.1"/>
    </source>
</evidence>
<evidence type="ECO:0000256" key="2">
    <source>
        <dbReference type="ARBA" id="ARBA00004184"/>
    </source>
</evidence>
<feature type="domain" description="ATP synthase F1 complex delta/epsilon subunit N-terminal" evidence="11">
    <location>
        <begin position="11"/>
        <end position="87"/>
    </location>
</feature>